<name>A0ABZ1QLC8_9ACTN</name>
<protein>
    <recommendedName>
        <fullName evidence="3">SnoaL-like domain-containing protein</fullName>
    </recommendedName>
</protein>
<sequence length="95" mass="11034">MSSAAASEIFRLEQTRNHLRPGDVGAAVRLWKDYVHRPGRLLWQDHERSDVHWHCCGDPFEARALLDTVMRALSQRSARRLRAVVGRFDAVWDRP</sequence>
<dbReference type="GeneID" id="95501628"/>
<evidence type="ECO:0008006" key="3">
    <source>
        <dbReference type="Google" id="ProtNLM"/>
    </source>
</evidence>
<dbReference type="Proteomes" id="UP001432312">
    <property type="component" value="Chromosome"/>
</dbReference>
<keyword evidence="2" id="KW-1185">Reference proteome</keyword>
<proteinExistence type="predicted"/>
<gene>
    <name evidence="1" type="ORF">OHA91_36280</name>
</gene>
<evidence type="ECO:0000313" key="1">
    <source>
        <dbReference type="EMBL" id="WUN83491.1"/>
    </source>
</evidence>
<dbReference type="EMBL" id="CP108036">
    <property type="protein sequence ID" value="WUN83491.1"/>
    <property type="molecule type" value="Genomic_DNA"/>
</dbReference>
<evidence type="ECO:0000313" key="2">
    <source>
        <dbReference type="Proteomes" id="UP001432312"/>
    </source>
</evidence>
<organism evidence="1 2">
    <name type="scientific">Streptomyces erythrochromogenes</name>
    <dbReference type="NCBI Taxonomy" id="285574"/>
    <lineage>
        <taxon>Bacteria</taxon>
        <taxon>Bacillati</taxon>
        <taxon>Actinomycetota</taxon>
        <taxon>Actinomycetes</taxon>
        <taxon>Kitasatosporales</taxon>
        <taxon>Streptomycetaceae</taxon>
        <taxon>Streptomyces</taxon>
    </lineage>
</organism>
<accession>A0ABZ1QLC8</accession>
<reference evidence="1" key="1">
    <citation type="submission" date="2022-10" db="EMBL/GenBank/DDBJ databases">
        <title>The complete genomes of actinobacterial strains from the NBC collection.</title>
        <authorList>
            <person name="Joergensen T.S."/>
            <person name="Alvarez Arevalo M."/>
            <person name="Sterndorff E.B."/>
            <person name="Faurdal D."/>
            <person name="Vuksanovic O."/>
            <person name="Mourched A.-S."/>
            <person name="Charusanti P."/>
            <person name="Shaw S."/>
            <person name="Blin K."/>
            <person name="Weber T."/>
        </authorList>
    </citation>
    <scope>NUCLEOTIDE SEQUENCE</scope>
    <source>
        <strain evidence="1">NBC_00303</strain>
    </source>
</reference>
<dbReference type="RefSeq" id="WP_266505058.1">
    <property type="nucleotide sequence ID" value="NZ_CP108036.1"/>
</dbReference>